<comment type="caution">
    <text evidence="1">The sequence shown here is derived from an EMBL/GenBank/DDBJ whole genome shotgun (WGS) entry which is preliminary data.</text>
</comment>
<protein>
    <submittedName>
        <fullName evidence="1">Uncharacterized protein</fullName>
    </submittedName>
</protein>
<accession>A0A812N968</accession>
<dbReference type="InterPro" id="IPR015915">
    <property type="entry name" value="Kelch-typ_b-propeller"/>
</dbReference>
<sequence>MGFQVLGQQAAMLTFLRYVDHQRNLPLQEMFCDIFDPAENSWTTLPAAAYTNLGVGRGIFERAAFFGAAAVEGRVVALVGGVTIAYNPKLPEDGWRAVEAPTSHVKVGASSCACAFQGELIVASGRPRCFSKRVAGFRFSADASQPLWWHGTWRQLPNLHCGRVGGAMAVVYNRLYITGGVDEDTGEFYDTAERLAEESWECVPWFQMPRALHAHEAHAMPYLPSKA</sequence>
<dbReference type="Gene3D" id="2.120.10.80">
    <property type="entry name" value="Kelch-type beta propeller"/>
    <property type="match status" value="1"/>
</dbReference>
<evidence type="ECO:0000313" key="2">
    <source>
        <dbReference type="Proteomes" id="UP000604046"/>
    </source>
</evidence>
<dbReference type="OrthoDB" id="10437614at2759"/>
<name>A0A812N968_9DINO</name>
<evidence type="ECO:0000313" key="1">
    <source>
        <dbReference type="EMBL" id="CAE7281035.1"/>
    </source>
</evidence>
<dbReference type="AlphaFoldDB" id="A0A812N968"/>
<reference evidence="1" key="1">
    <citation type="submission" date="2021-02" db="EMBL/GenBank/DDBJ databases">
        <authorList>
            <person name="Dougan E. K."/>
            <person name="Rhodes N."/>
            <person name="Thang M."/>
            <person name="Chan C."/>
        </authorList>
    </citation>
    <scope>NUCLEOTIDE SEQUENCE</scope>
</reference>
<proteinExistence type="predicted"/>
<keyword evidence="2" id="KW-1185">Reference proteome</keyword>
<dbReference type="EMBL" id="CAJNDS010001802">
    <property type="protein sequence ID" value="CAE7281035.1"/>
    <property type="molecule type" value="Genomic_DNA"/>
</dbReference>
<dbReference type="Proteomes" id="UP000604046">
    <property type="component" value="Unassembled WGS sequence"/>
</dbReference>
<organism evidence="1 2">
    <name type="scientific">Symbiodinium natans</name>
    <dbReference type="NCBI Taxonomy" id="878477"/>
    <lineage>
        <taxon>Eukaryota</taxon>
        <taxon>Sar</taxon>
        <taxon>Alveolata</taxon>
        <taxon>Dinophyceae</taxon>
        <taxon>Suessiales</taxon>
        <taxon>Symbiodiniaceae</taxon>
        <taxon>Symbiodinium</taxon>
    </lineage>
</organism>
<dbReference type="SUPFAM" id="SSF117281">
    <property type="entry name" value="Kelch motif"/>
    <property type="match status" value="1"/>
</dbReference>
<gene>
    <name evidence="1" type="ORF">SNAT2548_LOCUS14900</name>
</gene>